<keyword evidence="12" id="KW-1003">Cell membrane</keyword>
<protein>
    <recommendedName>
        <fullName evidence="12">ATP synthase subunit b</fullName>
    </recommendedName>
    <alternativeName>
        <fullName evidence="12">ATP synthase F(0) sector subunit b</fullName>
    </alternativeName>
    <alternativeName>
        <fullName evidence="12">ATPase subunit I</fullName>
    </alternativeName>
    <alternativeName>
        <fullName evidence="12">F-type ATPase subunit b</fullName>
        <shortName evidence="12">F-ATPase subunit b</shortName>
    </alternativeName>
</protein>
<dbReference type="Proteomes" id="UP000250166">
    <property type="component" value="Unassembled WGS sequence"/>
</dbReference>
<dbReference type="PANTHER" id="PTHR34264:SF3">
    <property type="entry name" value="ATP SYNTHASE SUBUNIT B, CHLOROPLASTIC"/>
    <property type="match status" value="1"/>
</dbReference>
<feature type="transmembrane region" description="Helical" evidence="12">
    <location>
        <begin position="29"/>
        <end position="45"/>
    </location>
</feature>
<dbReference type="PANTHER" id="PTHR34264">
    <property type="entry name" value="ATP SYNTHASE SUBUNIT B, CHLOROPLASTIC"/>
    <property type="match status" value="1"/>
</dbReference>
<comment type="similarity">
    <text evidence="12 13">Belongs to the ATPase B chain family.</text>
</comment>
<dbReference type="InterPro" id="IPR002146">
    <property type="entry name" value="ATP_synth_b/b'su_bac/chlpt"/>
</dbReference>
<evidence type="ECO:0000256" key="9">
    <source>
        <dbReference type="ARBA" id="ARBA00025198"/>
    </source>
</evidence>
<evidence type="ECO:0000256" key="11">
    <source>
        <dbReference type="ARBA" id="ARBA00037847"/>
    </source>
</evidence>
<dbReference type="AlphaFoldDB" id="A0A2X3BAN8"/>
<dbReference type="RefSeq" id="WP_023947110.1">
    <property type="nucleotide sequence ID" value="NZ_JAERIV010000007.1"/>
</dbReference>
<dbReference type="GO" id="GO:0016787">
    <property type="term" value="F:hydrolase activity"/>
    <property type="evidence" value="ECO:0007669"/>
    <property type="project" value="UniProtKB-KW"/>
</dbReference>
<name>A0A2X3BAN8_9HELI</name>
<evidence type="ECO:0000313" key="16">
    <source>
        <dbReference type="Proteomes" id="UP000250166"/>
    </source>
</evidence>
<evidence type="ECO:0000256" key="8">
    <source>
        <dbReference type="ARBA" id="ARBA00023310"/>
    </source>
</evidence>
<evidence type="ECO:0000256" key="4">
    <source>
        <dbReference type="ARBA" id="ARBA00022781"/>
    </source>
</evidence>
<proteinExistence type="inferred from homology"/>
<keyword evidence="2 12" id="KW-0138">CF(0)</keyword>
<dbReference type="GO" id="GO:0045259">
    <property type="term" value="C:proton-transporting ATP synthase complex"/>
    <property type="evidence" value="ECO:0007669"/>
    <property type="project" value="UniProtKB-KW"/>
</dbReference>
<keyword evidence="14" id="KW-0175">Coiled coil</keyword>
<sequence length="170" mass="19942">MKYIILLFGFCGFLFASNTDISQTDFIERVINFVIFVAILWYFLADRLKQLLQNRKDGIINKLNEIQEKIKLANQAKIQANNHLEEAKKKAVEIVSDAKKEALLIKQKYDEQYKIDTENLFKHTESLMRFEQKKAENEAVENVLNRLFQSDVAQHLSNNEYIKIINKKVS</sequence>
<feature type="coiled-coil region" evidence="14">
    <location>
        <begin position="49"/>
        <end position="101"/>
    </location>
</feature>
<evidence type="ECO:0000256" key="5">
    <source>
        <dbReference type="ARBA" id="ARBA00022989"/>
    </source>
</evidence>
<comment type="function">
    <text evidence="9 12">F(1)F(0) ATP synthase produces ATP from ADP in the presence of a proton or sodium gradient. F-type ATPases consist of two structural domains, F(1) containing the extramembraneous catalytic core and F(0) containing the membrane proton channel, linked together by a central stalk and a peripheral stalk. During catalysis, ATP synthesis in the catalytic domain of F(1) is coupled via a rotary mechanism of the central stalk subunits to proton translocation.</text>
</comment>
<dbReference type="CDD" id="cd06503">
    <property type="entry name" value="ATP-synt_Fo_b"/>
    <property type="match status" value="1"/>
</dbReference>
<evidence type="ECO:0000256" key="7">
    <source>
        <dbReference type="ARBA" id="ARBA00023136"/>
    </source>
</evidence>
<evidence type="ECO:0000256" key="12">
    <source>
        <dbReference type="HAMAP-Rule" id="MF_01398"/>
    </source>
</evidence>
<keyword evidence="4 12" id="KW-0375">Hydrogen ion transport</keyword>
<evidence type="ECO:0000256" key="14">
    <source>
        <dbReference type="SAM" id="Coils"/>
    </source>
</evidence>
<gene>
    <name evidence="15" type="primary">atpF'</name>
    <name evidence="12" type="synonym">atpF</name>
    <name evidence="15" type="ORF">NCTC13102_01284</name>
</gene>
<evidence type="ECO:0000256" key="6">
    <source>
        <dbReference type="ARBA" id="ARBA00023065"/>
    </source>
</evidence>
<dbReference type="GO" id="GO:0012505">
    <property type="term" value="C:endomembrane system"/>
    <property type="evidence" value="ECO:0007669"/>
    <property type="project" value="UniProtKB-SubCell"/>
</dbReference>
<keyword evidence="15" id="KW-0378">Hydrolase</keyword>
<comment type="function">
    <text evidence="10">Component of the F(0) channel, it forms part of the peripheral stalk, linking F(1) to F(0). The b'-subunit is a diverged and duplicated form of b found in plants and photosynthetic bacteria.</text>
</comment>
<reference evidence="15 16" key="1">
    <citation type="submission" date="2018-06" db="EMBL/GenBank/DDBJ databases">
        <authorList>
            <consortium name="Pathogen Informatics"/>
            <person name="Doyle S."/>
        </authorList>
    </citation>
    <scope>NUCLEOTIDE SEQUENCE [LARGE SCALE GENOMIC DNA]</scope>
    <source>
        <strain evidence="15 16">NCTC13102</strain>
    </source>
</reference>
<keyword evidence="7 12" id="KW-0472">Membrane</keyword>
<evidence type="ECO:0000256" key="2">
    <source>
        <dbReference type="ARBA" id="ARBA00022547"/>
    </source>
</evidence>
<comment type="subunit">
    <text evidence="12">F-type ATPases have 2 components, F(1) - the catalytic core - and F(0) - the membrane proton channel. F(1) has five subunits: alpha(3), beta(3), gamma(1), delta(1), epsilon(1). F(0) has three main subunits: a(1), b(2) and c(10-14). The alpha and beta chains form an alternating ring which encloses part of the gamma chain. F(1) is attached to F(0) by a central stalk formed by the gamma and epsilon chains, while a peripheral stalk is formed by the delta and b chains.</text>
</comment>
<dbReference type="EMBL" id="UAWL01000006">
    <property type="protein sequence ID" value="SQB98817.1"/>
    <property type="molecule type" value="Genomic_DNA"/>
</dbReference>
<evidence type="ECO:0000256" key="1">
    <source>
        <dbReference type="ARBA" id="ARBA00022448"/>
    </source>
</evidence>
<dbReference type="GO" id="GO:0005886">
    <property type="term" value="C:plasma membrane"/>
    <property type="evidence" value="ECO:0007669"/>
    <property type="project" value="UniProtKB-SubCell"/>
</dbReference>
<dbReference type="HAMAP" id="MF_01398">
    <property type="entry name" value="ATP_synth_b_bprime"/>
    <property type="match status" value="1"/>
</dbReference>
<keyword evidence="8 12" id="KW-0066">ATP synthesis</keyword>
<evidence type="ECO:0000256" key="10">
    <source>
        <dbReference type="ARBA" id="ARBA00025614"/>
    </source>
</evidence>
<keyword evidence="5 12" id="KW-1133">Transmembrane helix</keyword>
<keyword evidence="1 12" id="KW-0813">Transport</keyword>
<dbReference type="GO" id="GO:0046933">
    <property type="term" value="F:proton-transporting ATP synthase activity, rotational mechanism"/>
    <property type="evidence" value="ECO:0007669"/>
    <property type="project" value="UniProtKB-UniRule"/>
</dbReference>
<keyword evidence="6 12" id="KW-0406">Ion transport</keyword>
<keyword evidence="3 12" id="KW-0812">Transmembrane</keyword>
<evidence type="ECO:0000256" key="13">
    <source>
        <dbReference type="RuleBase" id="RU003848"/>
    </source>
</evidence>
<dbReference type="NCBIfam" id="NF006292">
    <property type="entry name" value="PRK08475.1"/>
    <property type="match status" value="1"/>
</dbReference>
<evidence type="ECO:0000313" key="15">
    <source>
        <dbReference type="EMBL" id="SQB98817.1"/>
    </source>
</evidence>
<comment type="subcellular location">
    <subcellularLocation>
        <location evidence="12">Cell membrane</location>
        <topology evidence="12">Single-pass membrane protein</topology>
    </subcellularLocation>
    <subcellularLocation>
        <location evidence="11">Endomembrane system</location>
        <topology evidence="11">Single-pass membrane protein</topology>
    </subcellularLocation>
</comment>
<evidence type="ECO:0000256" key="3">
    <source>
        <dbReference type="ARBA" id="ARBA00022692"/>
    </source>
</evidence>
<accession>A0A2X3BAN8</accession>
<organism evidence="15 16">
    <name type="scientific">Helicobacter fennelliae</name>
    <dbReference type="NCBI Taxonomy" id="215"/>
    <lineage>
        <taxon>Bacteria</taxon>
        <taxon>Pseudomonadati</taxon>
        <taxon>Campylobacterota</taxon>
        <taxon>Epsilonproteobacteria</taxon>
        <taxon>Campylobacterales</taxon>
        <taxon>Helicobacteraceae</taxon>
        <taxon>Helicobacter</taxon>
    </lineage>
</organism>
<dbReference type="Pfam" id="PF00430">
    <property type="entry name" value="ATP-synt_B"/>
    <property type="match status" value="1"/>
</dbReference>